<dbReference type="EMBL" id="QGKX02000095">
    <property type="protein sequence ID" value="KAF3575063.1"/>
    <property type="molecule type" value="Genomic_DNA"/>
</dbReference>
<comment type="caution">
    <text evidence="2">The sequence shown here is derived from an EMBL/GenBank/DDBJ whole genome shotgun (WGS) entry which is preliminary data.</text>
</comment>
<feature type="compositionally biased region" description="Basic and acidic residues" evidence="1">
    <location>
        <begin position="61"/>
        <end position="79"/>
    </location>
</feature>
<dbReference type="Proteomes" id="UP000712600">
    <property type="component" value="Unassembled WGS sequence"/>
</dbReference>
<proteinExistence type="predicted"/>
<evidence type="ECO:0000313" key="3">
    <source>
        <dbReference type="Proteomes" id="UP000712600"/>
    </source>
</evidence>
<accession>A0A8S9RQ45</accession>
<evidence type="ECO:0000313" key="2">
    <source>
        <dbReference type="EMBL" id="KAF3575063.1"/>
    </source>
</evidence>
<feature type="compositionally biased region" description="Basic and acidic residues" evidence="1">
    <location>
        <begin position="10"/>
        <end position="21"/>
    </location>
</feature>
<organism evidence="2 3">
    <name type="scientific">Brassica cretica</name>
    <name type="common">Mustard</name>
    <dbReference type="NCBI Taxonomy" id="69181"/>
    <lineage>
        <taxon>Eukaryota</taxon>
        <taxon>Viridiplantae</taxon>
        <taxon>Streptophyta</taxon>
        <taxon>Embryophyta</taxon>
        <taxon>Tracheophyta</taxon>
        <taxon>Spermatophyta</taxon>
        <taxon>Magnoliopsida</taxon>
        <taxon>eudicotyledons</taxon>
        <taxon>Gunneridae</taxon>
        <taxon>Pentapetalae</taxon>
        <taxon>rosids</taxon>
        <taxon>malvids</taxon>
        <taxon>Brassicales</taxon>
        <taxon>Brassicaceae</taxon>
        <taxon>Brassiceae</taxon>
        <taxon>Brassica</taxon>
    </lineage>
</organism>
<feature type="region of interest" description="Disordered" evidence="1">
    <location>
        <begin position="91"/>
        <end position="111"/>
    </location>
</feature>
<evidence type="ECO:0000256" key="1">
    <source>
        <dbReference type="SAM" id="MobiDB-lite"/>
    </source>
</evidence>
<feature type="region of interest" description="Disordered" evidence="1">
    <location>
        <begin position="1"/>
        <end position="79"/>
    </location>
</feature>
<name>A0A8S9RQ45_BRACR</name>
<protein>
    <submittedName>
        <fullName evidence="2">Uncharacterized protein</fullName>
    </submittedName>
</protein>
<sequence>MVNSTLVGRTKSEVTQEKSGGDKPNAISDRVHVTIETITDSEVTEEESGGDKPYSTLVGRTKSEVTQEKSGGDKPDAISDRVHVTIETITDSEVTEEESGGDKPDEVSDERSVEVVQKEVLEYHMEFLKTFGCIWSSKEVIRVIFGRALPGATSWSDYMKSLCTTSQSNFPRATARSRSRFHIQRHTDLTLERPPRATCRSRSRCSERPVGATHQGRSRPLVWKHENGPGATSRSDPSRSLLKPGATWRSLRASCLLEFMFTQGLFGHFIMHVFTF</sequence>
<feature type="region of interest" description="Disordered" evidence="1">
    <location>
        <begin position="196"/>
        <end position="241"/>
    </location>
</feature>
<feature type="compositionally biased region" description="Basic and acidic residues" evidence="1">
    <location>
        <begin position="100"/>
        <end position="111"/>
    </location>
</feature>
<reference evidence="2" key="1">
    <citation type="submission" date="2019-12" db="EMBL/GenBank/DDBJ databases">
        <title>Genome sequencing and annotation of Brassica cretica.</title>
        <authorList>
            <person name="Studholme D.J."/>
            <person name="Sarris P."/>
        </authorList>
    </citation>
    <scope>NUCLEOTIDE SEQUENCE</scope>
    <source>
        <strain evidence="2">PFS-109/04</strain>
        <tissue evidence="2">Leaf</tissue>
    </source>
</reference>
<gene>
    <name evidence="2" type="ORF">F2Q69_00062825</name>
</gene>
<dbReference type="AlphaFoldDB" id="A0A8S9RQ45"/>